<feature type="active site" description="Proton donor/acceptor" evidence="3">
    <location>
        <position position="143"/>
    </location>
</feature>
<sequence length="311" mass="32328">MIPVGSHPFRGVYAATLLPFTAEGAIDRPLLARHFADCAGVPGIVGVLCNGHAGENFRLSRVEKREVVATAAETIGATSLIVSGIVAETVNEAVEQAQDARDAGADALLVFPAFSWAGTQDADVIVALHAAIAAATDMPIMLYLAPVAGGLAYAPDLLARLLQVRGVVGIKEGSWETNAYDRNRRLVARLAPQVEVMASGDEHLLPCFAIGSTGSLVSLAAIIPRAIVALKAAVDCGDLVQARTLHDDIQPLANLIYGNVPASRATARLKACMVALGHWPSAVTRVAAEALSPAETQVLIQALGPAARLDS</sequence>
<dbReference type="OrthoDB" id="199953at2"/>
<dbReference type="PIRSF" id="PIRSF001365">
    <property type="entry name" value="DHDPS"/>
    <property type="match status" value="1"/>
</dbReference>
<dbReference type="RefSeq" id="WP_061274341.1">
    <property type="nucleotide sequence ID" value="NZ_CBCRXN010000015.1"/>
</dbReference>
<feature type="active site" description="Schiff-base intermediate with substrate" evidence="3">
    <location>
        <position position="171"/>
    </location>
</feature>
<dbReference type="SMART" id="SM01130">
    <property type="entry name" value="DHDPS"/>
    <property type="match status" value="1"/>
</dbReference>
<dbReference type="AlphaFoldDB" id="A0A318PKU3"/>
<dbReference type="Pfam" id="PF00701">
    <property type="entry name" value="DHDPS"/>
    <property type="match status" value="1"/>
</dbReference>
<protein>
    <submittedName>
        <fullName evidence="4">Dihydrodipicolinate synthase family protein</fullName>
    </submittedName>
</protein>
<dbReference type="STRING" id="1220579.GCA_001571345_01877"/>
<evidence type="ECO:0000313" key="5">
    <source>
        <dbReference type="Proteomes" id="UP000248257"/>
    </source>
</evidence>
<proteinExistence type="inferred from homology"/>
<reference evidence="4 5" key="1">
    <citation type="submission" date="2017-07" db="EMBL/GenBank/DDBJ databases">
        <title>A draft genome sequence of Komagataeibacter xylinus LMG 1515.</title>
        <authorList>
            <person name="Skraban J."/>
            <person name="Cleenwerck I."/>
            <person name="Vandamme P."/>
            <person name="Trcek J."/>
        </authorList>
    </citation>
    <scope>NUCLEOTIDE SEQUENCE [LARGE SCALE GENOMIC DNA]</scope>
    <source>
        <strain evidence="4 5">LMG 1515</strain>
    </source>
</reference>
<dbReference type="PANTHER" id="PTHR12128">
    <property type="entry name" value="DIHYDRODIPICOLINATE SYNTHASE"/>
    <property type="match status" value="1"/>
</dbReference>
<evidence type="ECO:0000313" key="4">
    <source>
        <dbReference type="EMBL" id="PYD56726.1"/>
    </source>
</evidence>
<dbReference type="GO" id="GO:0008840">
    <property type="term" value="F:4-hydroxy-tetrahydrodipicolinate synthase activity"/>
    <property type="evidence" value="ECO:0007669"/>
    <property type="project" value="TreeGrafter"/>
</dbReference>
<organism evidence="4 5">
    <name type="scientific">Komagataeibacter xylinus</name>
    <name type="common">Gluconacetobacter xylinus</name>
    <dbReference type="NCBI Taxonomy" id="28448"/>
    <lineage>
        <taxon>Bacteria</taxon>
        <taxon>Pseudomonadati</taxon>
        <taxon>Pseudomonadota</taxon>
        <taxon>Alphaproteobacteria</taxon>
        <taxon>Acetobacterales</taxon>
        <taxon>Acetobacteraceae</taxon>
        <taxon>Komagataeibacter</taxon>
    </lineage>
</organism>
<keyword evidence="5" id="KW-1185">Reference proteome</keyword>
<comment type="caution">
    <text evidence="4">The sequence shown here is derived from an EMBL/GenBank/DDBJ whole genome shotgun (WGS) entry which is preliminary data.</text>
</comment>
<dbReference type="PRINTS" id="PR00146">
    <property type="entry name" value="DHPICSNTHASE"/>
</dbReference>
<dbReference type="EMBL" id="NKUC01000017">
    <property type="protein sequence ID" value="PYD56726.1"/>
    <property type="molecule type" value="Genomic_DNA"/>
</dbReference>
<evidence type="ECO:0000256" key="2">
    <source>
        <dbReference type="PIRNR" id="PIRNR001365"/>
    </source>
</evidence>
<dbReference type="SUPFAM" id="SSF51569">
    <property type="entry name" value="Aldolase"/>
    <property type="match status" value="1"/>
</dbReference>
<dbReference type="InterPro" id="IPR002220">
    <property type="entry name" value="DapA-like"/>
</dbReference>
<evidence type="ECO:0000256" key="3">
    <source>
        <dbReference type="PIRSR" id="PIRSR001365-1"/>
    </source>
</evidence>
<keyword evidence="1 2" id="KW-0456">Lyase</keyword>
<dbReference type="Gene3D" id="3.20.20.70">
    <property type="entry name" value="Aldolase class I"/>
    <property type="match status" value="1"/>
</dbReference>
<dbReference type="InterPro" id="IPR013785">
    <property type="entry name" value="Aldolase_TIM"/>
</dbReference>
<accession>A0A318PKU3</accession>
<comment type="similarity">
    <text evidence="2">Belongs to the DapA family.</text>
</comment>
<dbReference type="CDD" id="cd00408">
    <property type="entry name" value="DHDPS-like"/>
    <property type="match status" value="1"/>
</dbReference>
<gene>
    <name evidence="4" type="ORF">CFR75_09280</name>
</gene>
<dbReference type="PANTHER" id="PTHR12128:SF72">
    <property type="entry name" value="DIHYDRODIPICOLINATE SYNTHASE"/>
    <property type="match status" value="1"/>
</dbReference>
<name>A0A318PKU3_KOMXY</name>
<evidence type="ECO:0000256" key="1">
    <source>
        <dbReference type="ARBA" id="ARBA00023239"/>
    </source>
</evidence>
<dbReference type="Proteomes" id="UP000248257">
    <property type="component" value="Unassembled WGS sequence"/>
</dbReference>